<reference evidence="1 2" key="1">
    <citation type="submission" date="2019-07" db="EMBL/GenBank/DDBJ databases">
        <title>Whole genome shotgun sequence of Microvirga aerophila NBRC 106136.</title>
        <authorList>
            <person name="Hosoyama A."/>
            <person name="Uohara A."/>
            <person name="Ohji S."/>
            <person name="Ichikawa N."/>
        </authorList>
    </citation>
    <scope>NUCLEOTIDE SEQUENCE [LARGE SCALE GENOMIC DNA]</scope>
    <source>
        <strain evidence="1 2">NBRC 106136</strain>
    </source>
</reference>
<dbReference type="Proteomes" id="UP000321085">
    <property type="component" value="Unassembled WGS sequence"/>
</dbReference>
<keyword evidence="2" id="KW-1185">Reference proteome</keyword>
<proteinExistence type="predicted"/>
<comment type="caution">
    <text evidence="1">The sequence shown here is derived from an EMBL/GenBank/DDBJ whole genome shotgun (WGS) entry which is preliminary data.</text>
</comment>
<name>A0A512BKW2_9HYPH</name>
<protein>
    <submittedName>
        <fullName evidence="1">Uncharacterized protein</fullName>
    </submittedName>
</protein>
<sequence>MLQATAVGEGRREREKDEIAPWHKGVGEAIIPHGDFDVLGEARVRDLFESIDPNRMVFSDPTCPLGKLTGKAVANRFAALKFDNVPLTVIIPHCLNGLEPI</sequence>
<organism evidence="1 2">
    <name type="scientific">Microvirga aerophila</name>
    <dbReference type="NCBI Taxonomy" id="670291"/>
    <lineage>
        <taxon>Bacteria</taxon>
        <taxon>Pseudomonadati</taxon>
        <taxon>Pseudomonadota</taxon>
        <taxon>Alphaproteobacteria</taxon>
        <taxon>Hyphomicrobiales</taxon>
        <taxon>Methylobacteriaceae</taxon>
        <taxon>Microvirga</taxon>
    </lineage>
</organism>
<dbReference type="EMBL" id="BJYU01000002">
    <property type="protein sequence ID" value="GEO12612.1"/>
    <property type="molecule type" value="Genomic_DNA"/>
</dbReference>
<gene>
    <name evidence="1" type="ORF">MAE02_03080</name>
</gene>
<evidence type="ECO:0000313" key="1">
    <source>
        <dbReference type="EMBL" id="GEO12612.1"/>
    </source>
</evidence>
<evidence type="ECO:0000313" key="2">
    <source>
        <dbReference type="Proteomes" id="UP000321085"/>
    </source>
</evidence>
<dbReference type="AlphaFoldDB" id="A0A512BKW2"/>
<accession>A0A512BKW2</accession>